<evidence type="ECO:0000256" key="7">
    <source>
        <dbReference type="ARBA" id="ARBA00022958"/>
    </source>
</evidence>
<feature type="compositionally biased region" description="Low complexity" evidence="12">
    <location>
        <begin position="368"/>
        <end position="394"/>
    </location>
</feature>
<keyword evidence="4 13" id="KW-0812">Transmembrane</keyword>
<evidence type="ECO:0000256" key="6">
    <source>
        <dbReference type="ARBA" id="ARBA00022882"/>
    </source>
</evidence>
<dbReference type="OrthoDB" id="415460at2759"/>
<dbReference type="InterPro" id="IPR028325">
    <property type="entry name" value="VG_K_chnl"/>
</dbReference>
<dbReference type="PANTHER" id="PTHR11537">
    <property type="entry name" value="VOLTAGE-GATED POTASSIUM CHANNEL"/>
    <property type="match status" value="1"/>
</dbReference>
<keyword evidence="11" id="KW-0407">Ion channel</keyword>
<dbReference type="Gene3D" id="1.20.120.350">
    <property type="entry name" value="Voltage-gated potassium channels. Chain C"/>
    <property type="match status" value="1"/>
</dbReference>
<organism evidence="15 16">
    <name type="scientific">Gymnopilus dilepis</name>
    <dbReference type="NCBI Taxonomy" id="231916"/>
    <lineage>
        <taxon>Eukaryota</taxon>
        <taxon>Fungi</taxon>
        <taxon>Dikarya</taxon>
        <taxon>Basidiomycota</taxon>
        <taxon>Agaricomycotina</taxon>
        <taxon>Agaricomycetes</taxon>
        <taxon>Agaricomycetidae</taxon>
        <taxon>Agaricales</taxon>
        <taxon>Agaricineae</taxon>
        <taxon>Hymenogastraceae</taxon>
        <taxon>Gymnopilus</taxon>
    </lineage>
</organism>
<feature type="transmembrane region" description="Helical" evidence="13">
    <location>
        <begin position="149"/>
        <end position="170"/>
    </location>
</feature>
<dbReference type="AlphaFoldDB" id="A0A409XZ34"/>
<sequence length="481" mass="54237">MATASTPPTTGIELNRLTRRPPPLSTLRFLTEDLPPPLPHDIHHDDDLLQESIPLPTYEDESSKIEPLWKRKLYRLLEQPTSSKAAFVVHMFITFLIVFSAFVTVLETVPAVHEISTRVWFGLETSVVALFTIEYFARLIAWSNTWTSLFSWMLSFYGIIDLLSVLPYYLELLLQQDTSVYFRFSILRMFRLLRIFRPFRYNHTILLTIEVMYLSVRRSQHALFAIGFFVVMILTVFSTLLYFAERGTWDDVLGTFINSEGDPTQFSSIPASAWFVLVTITTVGYGEITPRSFLGRLITIPILVFGLLFITLPSFVLGREFSHVWERLTQDRLEVSDEANMIDTDPTAQRDAENGSAFMRHTAPPLSPSLSPVLSARSMTRPRPSSSRVDSSTSNAPYTHIPRNVPGPATPGTAPARMGIPGVPNTAGGYGGQQRDLSNLKLAQNQTELSRQIDELAGVVEAQGKMLTRLLELLEEKDTKS</sequence>
<keyword evidence="7" id="KW-0630">Potassium</keyword>
<keyword evidence="3" id="KW-0633">Potassium transport</keyword>
<dbReference type="Proteomes" id="UP000284706">
    <property type="component" value="Unassembled WGS sequence"/>
</dbReference>
<keyword evidence="9" id="KW-0406">Ion transport</keyword>
<comment type="subcellular location">
    <subcellularLocation>
        <location evidence="1">Membrane</location>
        <topology evidence="1">Multi-pass membrane protein</topology>
    </subcellularLocation>
</comment>
<comment type="caution">
    <text evidence="15">The sequence shown here is derived from an EMBL/GenBank/DDBJ whole genome shotgun (WGS) entry which is preliminary data.</text>
</comment>
<evidence type="ECO:0000256" key="3">
    <source>
        <dbReference type="ARBA" id="ARBA00022538"/>
    </source>
</evidence>
<feature type="transmembrane region" description="Helical" evidence="13">
    <location>
        <begin position="118"/>
        <end position="137"/>
    </location>
</feature>
<feature type="domain" description="Ion transport" evidence="14">
    <location>
        <begin position="87"/>
        <end position="317"/>
    </location>
</feature>
<feature type="transmembrane region" description="Helical" evidence="13">
    <location>
        <begin position="223"/>
        <end position="244"/>
    </location>
</feature>
<keyword evidence="10 13" id="KW-0472">Membrane</keyword>
<evidence type="ECO:0000256" key="11">
    <source>
        <dbReference type="ARBA" id="ARBA00023303"/>
    </source>
</evidence>
<keyword evidence="16" id="KW-1185">Reference proteome</keyword>
<protein>
    <recommendedName>
        <fullName evidence="14">Ion transport domain-containing protein</fullName>
    </recommendedName>
</protein>
<dbReference type="EMBL" id="NHYE01001399">
    <property type="protein sequence ID" value="PPQ96044.1"/>
    <property type="molecule type" value="Genomic_DNA"/>
</dbReference>
<dbReference type="GO" id="GO:0005249">
    <property type="term" value="F:voltage-gated potassium channel activity"/>
    <property type="evidence" value="ECO:0007669"/>
    <property type="project" value="InterPro"/>
</dbReference>
<evidence type="ECO:0000256" key="9">
    <source>
        <dbReference type="ARBA" id="ARBA00023065"/>
    </source>
</evidence>
<dbReference type="STRING" id="231916.A0A409XZ34"/>
<accession>A0A409XZ34</accession>
<dbReference type="InterPro" id="IPR027359">
    <property type="entry name" value="Volt_channel_dom_sf"/>
</dbReference>
<feature type="region of interest" description="Disordered" evidence="12">
    <location>
        <begin position="1"/>
        <end position="20"/>
    </location>
</feature>
<dbReference type="FunFam" id="1.10.287.70:FF:000097">
    <property type="entry name" value="Potassium voltage-gated channel subfamily G member 3"/>
    <property type="match status" value="1"/>
</dbReference>
<name>A0A409XZ34_9AGAR</name>
<evidence type="ECO:0000313" key="16">
    <source>
        <dbReference type="Proteomes" id="UP000284706"/>
    </source>
</evidence>
<evidence type="ECO:0000313" key="15">
    <source>
        <dbReference type="EMBL" id="PPQ96044.1"/>
    </source>
</evidence>
<evidence type="ECO:0000256" key="5">
    <source>
        <dbReference type="ARBA" id="ARBA00022826"/>
    </source>
</evidence>
<feature type="transmembrane region" description="Helical" evidence="13">
    <location>
        <begin position="264"/>
        <end position="285"/>
    </location>
</feature>
<dbReference type="Pfam" id="PF00520">
    <property type="entry name" value="Ion_trans"/>
    <property type="match status" value="1"/>
</dbReference>
<keyword evidence="6" id="KW-0851">Voltage-gated channel</keyword>
<evidence type="ECO:0000256" key="2">
    <source>
        <dbReference type="ARBA" id="ARBA00022448"/>
    </source>
</evidence>
<dbReference type="GO" id="GO:0001508">
    <property type="term" value="P:action potential"/>
    <property type="evidence" value="ECO:0007669"/>
    <property type="project" value="TreeGrafter"/>
</dbReference>
<dbReference type="SUPFAM" id="SSF81324">
    <property type="entry name" value="Voltage-gated potassium channels"/>
    <property type="match status" value="1"/>
</dbReference>
<feature type="transmembrane region" description="Helical" evidence="13">
    <location>
        <begin position="297"/>
        <end position="317"/>
    </location>
</feature>
<keyword evidence="8 13" id="KW-1133">Transmembrane helix</keyword>
<keyword evidence="2" id="KW-0813">Transport</keyword>
<feature type="transmembrane region" description="Helical" evidence="13">
    <location>
        <begin position="85"/>
        <end position="106"/>
    </location>
</feature>
<dbReference type="Gene3D" id="1.10.287.70">
    <property type="match status" value="1"/>
</dbReference>
<keyword evidence="5" id="KW-0631">Potassium channel</keyword>
<dbReference type="PRINTS" id="PR00169">
    <property type="entry name" value="KCHANNEL"/>
</dbReference>
<reference evidence="15 16" key="1">
    <citation type="journal article" date="2018" name="Evol. Lett.">
        <title>Horizontal gene cluster transfer increased hallucinogenic mushroom diversity.</title>
        <authorList>
            <person name="Reynolds H.T."/>
            <person name="Vijayakumar V."/>
            <person name="Gluck-Thaler E."/>
            <person name="Korotkin H.B."/>
            <person name="Matheny P.B."/>
            <person name="Slot J.C."/>
        </authorList>
    </citation>
    <scope>NUCLEOTIDE SEQUENCE [LARGE SCALE GENOMIC DNA]</scope>
    <source>
        <strain evidence="15 16">SRW20</strain>
    </source>
</reference>
<dbReference type="GO" id="GO:0008076">
    <property type="term" value="C:voltage-gated potassium channel complex"/>
    <property type="evidence" value="ECO:0007669"/>
    <property type="project" value="InterPro"/>
</dbReference>
<proteinExistence type="predicted"/>
<evidence type="ECO:0000259" key="14">
    <source>
        <dbReference type="Pfam" id="PF00520"/>
    </source>
</evidence>
<dbReference type="InterPro" id="IPR005821">
    <property type="entry name" value="Ion_trans_dom"/>
</dbReference>
<evidence type="ECO:0000256" key="10">
    <source>
        <dbReference type="ARBA" id="ARBA00023136"/>
    </source>
</evidence>
<gene>
    <name evidence="15" type="ORF">CVT26_004677</name>
</gene>
<feature type="region of interest" description="Disordered" evidence="12">
    <location>
        <begin position="358"/>
        <end position="410"/>
    </location>
</feature>
<evidence type="ECO:0000256" key="4">
    <source>
        <dbReference type="ARBA" id="ARBA00022692"/>
    </source>
</evidence>
<evidence type="ECO:0000256" key="13">
    <source>
        <dbReference type="SAM" id="Phobius"/>
    </source>
</evidence>
<evidence type="ECO:0000256" key="12">
    <source>
        <dbReference type="SAM" id="MobiDB-lite"/>
    </source>
</evidence>
<dbReference type="InParanoid" id="A0A409XZ34"/>
<evidence type="ECO:0000256" key="8">
    <source>
        <dbReference type="ARBA" id="ARBA00022989"/>
    </source>
</evidence>
<dbReference type="PANTHER" id="PTHR11537:SF254">
    <property type="entry name" value="POTASSIUM VOLTAGE-GATED CHANNEL PROTEIN SHAB"/>
    <property type="match status" value="1"/>
</dbReference>
<evidence type="ECO:0000256" key="1">
    <source>
        <dbReference type="ARBA" id="ARBA00004141"/>
    </source>
</evidence>